<feature type="transmembrane region" description="Helical" evidence="1">
    <location>
        <begin position="103"/>
        <end position="128"/>
    </location>
</feature>
<proteinExistence type="predicted"/>
<reference evidence="3 4" key="1">
    <citation type="submission" date="2023-07" db="EMBL/GenBank/DDBJ databases">
        <title>Genomic Encyclopedia of Type Strains, Phase IV (KMG-IV): sequencing the most valuable type-strain genomes for metagenomic binning, comparative biology and taxonomic classification.</title>
        <authorList>
            <person name="Goeker M."/>
        </authorList>
    </citation>
    <scope>NUCLEOTIDE SEQUENCE [LARGE SCALE GENOMIC DNA]</scope>
    <source>
        <strain evidence="3 4">DSM 338</strain>
    </source>
</reference>
<feature type="chain" id="PRO_5047257922" description="DUF2232 domain-containing protein" evidence="2">
    <location>
        <begin position="20"/>
        <end position="317"/>
    </location>
</feature>
<keyword evidence="1" id="KW-1133">Transmembrane helix</keyword>
<keyword evidence="2" id="KW-0732">Signal</keyword>
<dbReference type="Proteomes" id="UP001245370">
    <property type="component" value="Unassembled WGS sequence"/>
</dbReference>
<dbReference type="EMBL" id="JAVDPY010000005">
    <property type="protein sequence ID" value="MDR6334741.1"/>
    <property type="molecule type" value="Genomic_DNA"/>
</dbReference>
<evidence type="ECO:0000256" key="1">
    <source>
        <dbReference type="SAM" id="Phobius"/>
    </source>
</evidence>
<feature type="transmembrane region" description="Helical" evidence="1">
    <location>
        <begin position="241"/>
        <end position="262"/>
    </location>
</feature>
<evidence type="ECO:0008006" key="5">
    <source>
        <dbReference type="Google" id="ProtNLM"/>
    </source>
</evidence>
<keyword evidence="1" id="KW-0472">Membrane</keyword>
<dbReference type="GeneID" id="95763699"/>
<evidence type="ECO:0000313" key="3">
    <source>
        <dbReference type="EMBL" id="MDR6334741.1"/>
    </source>
</evidence>
<feature type="transmembrane region" description="Helical" evidence="1">
    <location>
        <begin position="39"/>
        <end position="65"/>
    </location>
</feature>
<evidence type="ECO:0000313" key="4">
    <source>
        <dbReference type="Proteomes" id="UP001245370"/>
    </source>
</evidence>
<accession>A0ABU1KK25</accession>
<name>A0ABU1KK25_XANFL</name>
<feature type="signal peptide" evidence="2">
    <location>
        <begin position="1"/>
        <end position="19"/>
    </location>
</feature>
<comment type="caution">
    <text evidence="3">The sequence shown here is derived from an EMBL/GenBank/DDBJ whole genome shotgun (WGS) entry which is preliminary data.</text>
</comment>
<organism evidence="3 4">
    <name type="scientific">Xanthobacter flavus</name>
    <dbReference type="NCBI Taxonomy" id="281"/>
    <lineage>
        <taxon>Bacteria</taxon>
        <taxon>Pseudomonadati</taxon>
        <taxon>Pseudomonadota</taxon>
        <taxon>Alphaproteobacteria</taxon>
        <taxon>Hyphomicrobiales</taxon>
        <taxon>Xanthobacteraceae</taxon>
        <taxon>Xanthobacter</taxon>
    </lineage>
</organism>
<gene>
    <name evidence="3" type="ORF">GGQ86_003223</name>
</gene>
<dbReference type="Pfam" id="PF09991">
    <property type="entry name" value="DUF2232"/>
    <property type="match status" value="1"/>
</dbReference>
<protein>
    <recommendedName>
        <fullName evidence="5">DUF2232 domain-containing protein</fullName>
    </recommendedName>
</protein>
<feature type="transmembrane region" description="Helical" evidence="1">
    <location>
        <begin position="214"/>
        <end position="235"/>
    </location>
</feature>
<evidence type="ECO:0000256" key="2">
    <source>
        <dbReference type="SAM" id="SignalP"/>
    </source>
</evidence>
<feature type="transmembrane region" description="Helical" evidence="1">
    <location>
        <begin position="163"/>
        <end position="193"/>
    </location>
</feature>
<keyword evidence="1" id="KW-0812">Transmembrane</keyword>
<feature type="transmembrane region" description="Helical" evidence="1">
    <location>
        <begin position="269"/>
        <end position="295"/>
    </location>
</feature>
<sequence>MVYLLLTGVAAGLASALLAAGAAAGSALAVPLFYLSPLPVMIAGIAFSPLAAFVAVMVSGAGLGLGFGGTFLLTYMVSLGGPAFALSYAAMLARPDSAGRDGLVWFPVGGLVLLSAAVSTLAVIIALFAVAGDYESYRRAVIAAFEALLSGQVLPGAQPTDPAAVGAIVARLLPGMAAVMSMVSQLVCLYLAARAALISGRLRRPWPTLSAFRLPPVTSLVLAVAIALSMAGAMVGLSASAAAATLVCAYALAGFAVVHSVTIGHSARFLILGALWLTTAVLGWPILAMAVLGFVDAMFDFRSRMGTGQSPPAANDR</sequence>
<dbReference type="InterPro" id="IPR018710">
    <property type="entry name" value="DUF2232"/>
</dbReference>
<keyword evidence="4" id="KW-1185">Reference proteome</keyword>
<dbReference type="RefSeq" id="WP_281808114.1">
    <property type="nucleotide sequence ID" value="NZ_BSDO01000004.1"/>
</dbReference>
<feature type="transmembrane region" description="Helical" evidence="1">
    <location>
        <begin position="72"/>
        <end position="91"/>
    </location>
</feature>